<dbReference type="AlphaFoldDB" id="A0AA37HEZ7"/>
<gene>
    <name evidence="2" type="ORF">MPEAHAMD_4711</name>
</gene>
<evidence type="ECO:0000313" key="3">
    <source>
        <dbReference type="Proteomes" id="UP001055286"/>
    </source>
</evidence>
<dbReference type="CDD" id="cd07262">
    <property type="entry name" value="VOC_like"/>
    <property type="match status" value="1"/>
</dbReference>
<organism evidence="2 3">
    <name type="scientific">Methylobacterium frigidaeris</name>
    <dbReference type="NCBI Taxonomy" id="2038277"/>
    <lineage>
        <taxon>Bacteria</taxon>
        <taxon>Pseudomonadati</taxon>
        <taxon>Pseudomonadota</taxon>
        <taxon>Alphaproteobacteria</taxon>
        <taxon>Hyphomicrobiales</taxon>
        <taxon>Methylobacteriaceae</taxon>
        <taxon>Methylobacterium</taxon>
    </lineage>
</organism>
<dbReference type="SUPFAM" id="SSF54593">
    <property type="entry name" value="Glyoxalase/Bleomycin resistance protein/Dihydroxybiphenyl dioxygenase"/>
    <property type="match status" value="1"/>
</dbReference>
<reference evidence="2" key="1">
    <citation type="journal article" date="2016" name="Front. Microbiol.">
        <title>Genome Sequence of the Piezophilic, Mesophilic Sulfate-Reducing Bacterium Desulfovibrio indicus J2T.</title>
        <authorList>
            <person name="Cao J."/>
            <person name="Maignien L."/>
            <person name="Shao Z."/>
            <person name="Alain K."/>
            <person name="Jebbar M."/>
        </authorList>
    </citation>
    <scope>NUCLEOTIDE SEQUENCE</scope>
    <source>
        <strain evidence="2">JCM 32048</strain>
    </source>
</reference>
<comment type="caution">
    <text evidence="2">The sequence shown here is derived from an EMBL/GenBank/DDBJ whole genome shotgun (WGS) entry which is preliminary data.</text>
</comment>
<dbReference type="InterPro" id="IPR041581">
    <property type="entry name" value="Glyoxalase_6"/>
</dbReference>
<name>A0AA37HEZ7_9HYPH</name>
<reference evidence="2" key="2">
    <citation type="submission" date="2021-08" db="EMBL/GenBank/DDBJ databases">
        <authorList>
            <person name="Tani A."/>
            <person name="Ola A."/>
            <person name="Ogura Y."/>
            <person name="Katsura K."/>
            <person name="Hayashi T."/>
        </authorList>
    </citation>
    <scope>NUCLEOTIDE SEQUENCE</scope>
    <source>
        <strain evidence="2">JCM 32048</strain>
    </source>
</reference>
<evidence type="ECO:0000313" key="2">
    <source>
        <dbReference type="EMBL" id="GJD64528.1"/>
    </source>
</evidence>
<protein>
    <recommendedName>
        <fullName evidence="1">VOC domain-containing protein</fullName>
    </recommendedName>
</protein>
<dbReference type="PROSITE" id="PS51819">
    <property type="entry name" value="VOC"/>
    <property type="match status" value="1"/>
</dbReference>
<keyword evidence="3" id="KW-1185">Reference proteome</keyword>
<evidence type="ECO:0000259" key="1">
    <source>
        <dbReference type="PROSITE" id="PS51819"/>
    </source>
</evidence>
<sequence length="130" mass="13847">MLDHLAIDVSDLARSRRFYAAALAPLGYVVRRDEIASVGFGVVEGRGRSLDPGGDFWIAVGAPPAPHVHFAFSASSRAAVDAFFAAALEAGGVDNGRPGLRLRYHPNYYAAFVIDPDGYNIEAVGHEACD</sequence>
<feature type="domain" description="VOC" evidence="1">
    <location>
        <begin position="1"/>
        <end position="126"/>
    </location>
</feature>
<dbReference type="InterPro" id="IPR029068">
    <property type="entry name" value="Glyas_Bleomycin-R_OHBP_Dase"/>
</dbReference>
<dbReference type="Proteomes" id="UP001055286">
    <property type="component" value="Unassembled WGS sequence"/>
</dbReference>
<dbReference type="InterPro" id="IPR037523">
    <property type="entry name" value="VOC_core"/>
</dbReference>
<proteinExistence type="predicted"/>
<dbReference type="RefSeq" id="WP_099903999.1">
    <property type="nucleotide sequence ID" value="NZ_BPQJ01000026.1"/>
</dbReference>
<dbReference type="PANTHER" id="PTHR35006">
    <property type="entry name" value="GLYOXALASE FAMILY PROTEIN (AFU_ORTHOLOGUE AFUA_5G14830)"/>
    <property type="match status" value="1"/>
</dbReference>
<dbReference type="Gene3D" id="3.10.180.10">
    <property type="entry name" value="2,3-Dihydroxybiphenyl 1,2-Dioxygenase, domain 1"/>
    <property type="match status" value="1"/>
</dbReference>
<accession>A0AA37HEZ7</accession>
<dbReference type="EMBL" id="BPQJ01000026">
    <property type="protein sequence ID" value="GJD64528.1"/>
    <property type="molecule type" value="Genomic_DNA"/>
</dbReference>
<dbReference type="Pfam" id="PF18029">
    <property type="entry name" value="Glyoxalase_6"/>
    <property type="match status" value="1"/>
</dbReference>
<dbReference type="PANTHER" id="PTHR35006:SF2">
    <property type="entry name" value="GLYOXALASE FAMILY PROTEIN (AFU_ORTHOLOGUE AFUA_5G14830)"/>
    <property type="match status" value="1"/>
</dbReference>